<accession>A0A939GKI0</accession>
<evidence type="ECO:0000259" key="1">
    <source>
        <dbReference type="Pfam" id="PF01850"/>
    </source>
</evidence>
<dbReference type="SUPFAM" id="SSF88723">
    <property type="entry name" value="PIN domain-like"/>
    <property type="match status" value="1"/>
</dbReference>
<dbReference type="InterPro" id="IPR052919">
    <property type="entry name" value="TA_system_RNase"/>
</dbReference>
<sequence length="132" mass="14882">MTLLIDTEILLWFQEDSSKLAPENKALLEDMANTVWVSQISLIEVAIKLKIGKLPGFSVNVSSIIAQTEADGFRILPLNNNHISAYDQLPLIADHRDPFDRLILATALHEGWPVMSSDHKFSWYPGLVNVIW</sequence>
<comment type="caution">
    <text evidence="2">The sequence shown here is derived from an EMBL/GenBank/DDBJ whole genome shotgun (WGS) entry which is preliminary data.</text>
</comment>
<protein>
    <submittedName>
        <fullName evidence="2">Type II toxin-antitoxin system VapC family toxin</fullName>
    </submittedName>
</protein>
<dbReference type="Proteomes" id="UP000664034">
    <property type="component" value="Unassembled WGS sequence"/>
</dbReference>
<dbReference type="AlphaFoldDB" id="A0A939GKI0"/>
<organism evidence="2 3">
    <name type="scientific">Fibrella rubiginis</name>
    <dbReference type="NCBI Taxonomy" id="2817060"/>
    <lineage>
        <taxon>Bacteria</taxon>
        <taxon>Pseudomonadati</taxon>
        <taxon>Bacteroidota</taxon>
        <taxon>Cytophagia</taxon>
        <taxon>Cytophagales</taxon>
        <taxon>Spirosomataceae</taxon>
        <taxon>Fibrella</taxon>
    </lineage>
</organism>
<dbReference type="PANTHER" id="PTHR36173:SF2">
    <property type="entry name" value="RIBONUCLEASE VAPC16"/>
    <property type="match status" value="1"/>
</dbReference>
<reference evidence="2" key="1">
    <citation type="submission" date="2021-03" db="EMBL/GenBank/DDBJ databases">
        <title>Fibrella sp. HMF5335 genome sequencing and assembly.</title>
        <authorList>
            <person name="Kang H."/>
            <person name="Kim H."/>
            <person name="Bae S."/>
            <person name="Joh K."/>
        </authorList>
    </citation>
    <scope>NUCLEOTIDE SEQUENCE</scope>
    <source>
        <strain evidence="2">HMF5335</strain>
    </source>
</reference>
<dbReference type="Pfam" id="PF01850">
    <property type="entry name" value="PIN"/>
    <property type="match status" value="1"/>
</dbReference>
<dbReference type="InterPro" id="IPR041705">
    <property type="entry name" value="PIN_Sll0205"/>
</dbReference>
<dbReference type="PANTHER" id="PTHR36173">
    <property type="entry name" value="RIBONUCLEASE VAPC16-RELATED"/>
    <property type="match status" value="1"/>
</dbReference>
<evidence type="ECO:0000313" key="3">
    <source>
        <dbReference type="Proteomes" id="UP000664034"/>
    </source>
</evidence>
<keyword evidence="3" id="KW-1185">Reference proteome</keyword>
<dbReference type="CDD" id="cd09872">
    <property type="entry name" value="PIN_Sll0205-like"/>
    <property type="match status" value="1"/>
</dbReference>
<dbReference type="EMBL" id="JAFMYV010000008">
    <property type="protein sequence ID" value="MBO0938117.1"/>
    <property type="molecule type" value="Genomic_DNA"/>
</dbReference>
<dbReference type="RefSeq" id="WP_207365650.1">
    <property type="nucleotide sequence ID" value="NZ_JAFMYV010000008.1"/>
</dbReference>
<dbReference type="InterPro" id="IPR029060">
    <property type="entry name" value="PIN-like_dom_sf"/>
</dbReference>
<evidence type="ECO:0000313" key="2">
    <source>
        <dbReference type="EMBL" id="MBO0938117.1"/>
    </source>
</evidence>
<feature type="domain" description="PIN" evidence="1">
    <location>
        <begin position="4"/>
        <end position="122"/>
    </location>
</feature>
<gene>
    <name evidence="2" type="ORF">J2I47_16315</name>
</gene>
<dbReference type="Gene3D" id="3.40.50.1010">
    <property type="entry name" value="5'-nuclease"/>
    <property type="match status" value="1"/>
</dbReference>
<name>A0A939GKI0_9BACT</name>
<dbReference type="InterPro" id="IPR002716">
    <property type="entry name" value="PIN_dom"/>
</dbReference>
<proteinExistence type="predicted"/>